<evidence type="ECO:0008006" key="5">
    <source>
        <dbReference type="Google" id="ProtNLM"/>
    </source>
</evidence>
<feature type="compositionally biased region" description="Basic and acidic residues" evidence="1">
    <location>
        <begin position="1"/>
        <end position="12"/>
    </location>
</feature>
<feature type="transmembrane region" description="Helical" evidence="2">
    <location>
        <begin position="48"/>
        <end position="68"/>
    </location>
</feature>
<feature type="region of interest" description="Disordered" evidence="1">
    <location>
        <begin position="420"/>
        <end position="474"/>
    </location>
</feature>
<evidence type="ECO:0000313" key="4">
    <source>
        <dbReference type="Proteomes" id="UP000642070"/>
    </source>
</evidence>
<organism evidence="3 4">
    <name type="scientific">Dactylosporangium sucinum</name>
    <dbReference type="NCBI Taxonomy" id="1424081"/>
    <lineage>
        <taxon>Bacteria</taxon>
        <taxon>Bacillati</taxon>
        <taxon>Actinomycetota</taxon>
        <taxon>Actinomycetes</taxon>
        <taxon>Micromonosporales</taxon>
        <taxon>Micromonosporaceae</taxon>
        <taxon>Dactylosporangium</taxon>
    </lineage>
</organism>
<comment type="caution">
    <text evidence="3">The sequence shown here is derived from an EMBL/GenBank/DDBJ whole genome shotgun (WGS) entry which is preliminary data.</text>
</comment>
<feature type="transmembrane region" description="Helical" evidence="2">
    <location>
        <begin position="297"/>
        <end position="313"/>
    </location>
</feature>
<keyword evidence="2" id="KW-1133">Transmembrane helix</keyword>
<feature type="compositionally biased region" description="Basic and acidic residues" evidence="1">
    <location>
        <begin position="431"/>
        <end position="442"/>
    </location>
</feature>
<feature type="region of interest" description="Disordered" evidence="1">
    <location>
        <begin position="1"/>
        <end position="23"/>
    </location>
</feature>
<protein>
    <recommendedName>
        <fullName evidence="5">YibE/F family protein</fullName>
    </recommendedName>
</protein>
<evidence type="ECO:0000256" key="1">
    <source>
        <dbReference type="SAM" id="MobiDB-lite"/>
    </source>
</evidence>
<dbReference type="InterPro" id="IPR012507">
    <property type="entry name" value="YibE_F"/>
</dbReference>
<dbReference type="Pfam" id="PF07907">
    <property type="entry name" value="YibE_F"/>
    <property type="match status" value="1"/>
</dbReference>
<feature type="transmembrane region" description="Helical" evidence="2">
    <location>
        <begin position="254"/>
        <end position="277"/>
    </location>
</feature>
<feature type="transmembrane region" description="Helical" evidence="2">
    <location>
        <begin position="225"/>
        <end position="242"/>
    </location>
</feature>
<dbReference type="EMBL" id="BMPI01000126">
    <property type="protein sequence ID" value="GGM89177.1"/>
    <property type="molecule type" value="Genomic_DNA"/>
</dbReference>
<accession>A0A917X8S7</accession>
<dbReference type="Proteomes" id="UP000642070">
    <property type="component" value="Unassembled WGS sequence"/>
</dbReference>
<feature type="transmembrane region" description="Helical" evidence="2">
    <location>
        <begin position="393"/>
        <end position="418"/>
    </location>
</feature>
<reference evidence="3" key="1">
    <citation type="journal article" date="2014" name="Int. J. Syst. Evol. Microbiol.">
        <title>Complete genome sequence of Corynebacterium casei LMG S-19264T (=DSM 44701T), isolated from a smear-ripened cheese.</title>
        <authorList>
            <consortium name="US DOE Joint Genome Institute (JGI-PGF)"/>
            <person name="Walter F."/>
            <person name="Albersmeier A."/>
            <person name="Kalinowski J."/>
            <person name="Ruckert C."/>
        </authorList>
    </citation>
    <scope>NUCLEOTIDE SEQUENCE</scope>
    <source>
        <strain evidence="3">JCM 19831</strain>
    </source>
</reference>
<proteinExistence type="predicted"/>
<feature type="transmembrane region" description="Helical" evidence="2">
    <location>
        <begin position="175"/>
        <end position="192"/>
    </location>
</feature>
<keyword evidence="2" id="KW-0812">Transmembrane</keyword>
<gene>
    <name evidence="3" type="ORF">GCM10007977_109000</name>
</gene>
<keyword evidence="4" id="KW-1185">Reference proteome</keyword>
<sequence length="474" mass="48817">MVRDGRDGRDGQDGPLDGAERVGPADSLVAHSHGAHGSVRLSRRAVRLSLAVIVPAGVLVVVAMALLWPREGYRVDTGGGAIRASGEVRAVHHAPCPDVDPAAAPAGMPSDCGSVQVRITDGPGRGQLVNSDVPAGPGAVRVEVGDRVVLVITQDDPADPAAAPQYQIIDAERGMQLWLLVACFAVAIIAFGRWRGVTALAGLGVTFGVLLYFIVPAILAGKPTLLVAVVGSAAIMLAVLYLTHGFNTATSVAVVGTLASLCLTGVLSQVATAATSLNGVASEESSFLTVMYHDVDMRGLLLAGILIGSLGVLDDVAVTQAFTVAELSAANHTLGFAQVYRAASRIGRAHIASVVNTIVLAYAGASLPLLLLLAASNQPLGEVLTSQLLAQEIVRSAVGTIGLIAAVPITTALAALIASRHHRHHPSPKAPAREAAVRRHAEPPLGTPAPSAAVPPRARWTWDEPDAERPGPTR</sequence>
<feature type="transmembrane region" description="Helical" evidence="2">
    <location>
        <begin position="351"/>
        <end position="373"/>
    </location>
</feature>
<feature type="compositionally biased region" description="Low complexity" evidence="1">
    <location>
        <begin position="448"/>
        <end position="459"/>
    </location>
</feature>
<evidence type="ECO:0000313" key="3">
    <source>
        <dbReference type="EMBL" id="GGM89177.1"/>
    </source>
</evidence>
<feature type="transmembrane region" description="Helical" evidence="2">
    <location>
        <begin position="199"/>
        <end position="219"/>
    </location>
</feature>
<reference evidence="3" key="2">
    <citation type="submission" date="2020-09" db="EMBL/GenBank/DDBJ databases">
        <authorList>
            <person name="Sun Q."/>
            <person name="Ohkuma M."/>
        </authorList>
    </citation>
    <scope>NUCLEOTIDE SEQUENCE</scope>
    <source>
        <strain evidence="3">JCM 19831</strain>
    </source>
</reference>
<dbReference type="PANTHER" id="PTHR41771:SF1">
    <property type="entry name" value="MEMBRANE PROTEIN"/>
    <property type="match status" value="1"/>
</dbReference>
<keyword evidence="2" id="KW-0472">Membrane</keyword>
<name>A0A917X8S7_9ACTN</name>
<evidence type="ECO:0000256" key="2">
    <source>
        <dbReference type="SAM" id="Phobius"/>
    </source>
</evidence>
<dbReference type="PANTHER" id="PTHR41771">
    <property type="entry name" value="MEMBRANE PROTEIN-RELATED"/>
    <property type="match status" value="1"/>
</dbReference>
<dbReference type="AlphaFoldDB" id="A0A917X8S7"/>